<reference evidence="7 8" key="1">
    <citation type="submission" date="2019-09" db="EMBL/GenBank/DDBJ databases">
        <title>YIM 48816 draft genome.</title>
        <authorList>
            <person name="Jiang L."/>
        </authorList>
    </citation>
    <scope>NUCLEOTIDE SEQUENCE [LARGE SCALE GENOMIC DNA]</scope>
    <source>
        <strain evidence="7 8">YIM 48816</strain>
    </source>
</reference>
<dbReference type="AlphaFoldDB" id="A0A6L3T3A6"/>
<dbReference type="InterPro" id="IPR000292">
    <property type="entry name" value="For/NO2_transpt"/>
</dbReference>
<dbReference type="Proteomes" id="UP000474159">
    <property type="component" value="Unassembled WGS sequence"/>
</dbReference>
<dbReference type="Pfam" id="PF01226">
    <property type="entry name" value="Form_Nir_trans"/>
    <property type="match status" value="1"/>
</dbReference>
<feature type="transmembrane region" description="Helical" evidence="6">
    <location>
        <begin position="79"/>
        <end position="98"/>
    </location>
</feature>
<evidence type="ECO:0000256" key="5">
    <source>
        <dbReference type="SAM" id="MobiDB-lite"/>
    </source>
</evidence>
<comment type="subcellular location">
    <subcellularLocation>
        <location evidence="1">Membrane</location>
        <topology evidence="1">Multi-pass membrane protein</topology>
    </subcellularLocation>
</comment>
<comment type="caution">
    <text evidence="7">The sequence shown here is derived from an EMBL/GenBank/DDBJ whole genome shotgun (WGS) entry which is preliminary data.</text>
</comment>
<keyword evidence="8" id="KW-1185">Reference proteome</keyword>
<protein>
    <submittedName>
        <fullName evidence="7">Formate/nitrite transporter family protein</fullName>
    </submittedName>
</protein>
<organism evidence="7 8">
    <name type="scientific">Methylobacterium soli</name>
    <dbReference type="NCBI Taxonomy" id="553447"/>
    <lineage>
        <taxon>Bacteria</taxon>
        <taxon>Pseudomonadati</taxon>
        <taxon>Pseudomonadota</taxon>
        <taxon>Alphaproteobacteria</taxon>
        <taxon>Hyphomicrobiales</taxon>
        <taxon>Methylobacteriaceae</taxon>
        <taxon>Methylobacterium</taxon>
    </lineage>
</organism>
<dbReference type="EMBL" id="VZZK01000002">
    <property type="protein sequence ID" value="KAB1081307.1"/>
    <property type="molecule type" value="Genomic_DNA"/>
</dbReference>
<feature type="transmembrane region" description="Helical" evidence="6">
    <location>
        <begin position="169"/>
        <end position="195"/>
    </location>
</feature>
<feature type="region of interest" description="Disordered" evidence="5">
    <location>
        <begin position="275"/>
        <end position="302"/>
    </location>
</feature>
<dbReference type="PANTHER" id="PTHR30520">
    <property type="entry name" value="FORMATE TRANSPORTER-RELATED"/>
    <property type="match status" value="1"/>
</dbReference>
<dbReference type="GO" id="GO:0015499">
    <property type="term" value="F:formate transmembrane transporter activity"/>
    <property type="evidence" value="ECO:0007669"/>
    <property type="project" value="TreeGrafter"/>
</dbReference>
<feature type="transmembrane region" description="Helical" evidence="6">
    <location>
        <begin position="246"/>
        <end position="268"/>
    </location>
</feature>
<sequence>MTKDRAEAAAKRDAMIDAVNAMVRPDAYILHEVIRHEGDEELRRHGVALFLSAVAAGLSIALSLIVPGVLKAHLPSGEWTALITTMGYAVGFLVVVLGRQQLFTENTITPVLPLLHDRSVKTALRLLRLWAIVLSGNILATAAIATVLARSDAFGPGVTAAFAEISHHAVAFPFGTTLIKAIFAGWIIALMVWILPATGTAAPFVIFLMTWLVSMCGLAHVVAGSVEAFFLVASGTATMAEYVGKFFVPTLLGNVFGGVALVAVLNYGQVAPQVEENRDIEESQDAEKNREMEDAASSGRDR</sequence>
<feature type="transmembrane region" description="Helical" evidence="6">
    <location>
        <begin position="47"/>
        <end position="67"/>
    </location>
</feature>
<evidence type="ECO:0000256" key="1">
    <source>
        <dbReference type="ARBA" id="ARBA00004141"/>
    </source>
</evidence>
<keyword evidence="4 6" id="KW-0472">Membrane</keyword>
<keyword evidence="3 6" id="KW-1133">Transmembrane helix</keyword>
<feature type="transmembrane region" description="Helical" evidence="6">
    <location>
        <begin position="126"/>
        <end position="149"/>
    </location>
</feature>
<dbReference type="GO" id="GO:0005886">
    <property type="term" value="C:plasma membrane"/>
    <property type="evidence" value="ECO:0007669"/>
    <property type="project" value="TreeGrafter"/>
</dbReference>
<name>A0A6L3T3A6_9HYPH</name>
<dbReference type="PANTHER" id="PTHR30520:SF2">
    <property type="entry name" value="INNER MEMBRANE PROTEIN YFDC"/>
    <property type="match status" value="1"/>
</dbReference>
<gene>
    <name evidence="7" type="ORF">F6X53_03080</name>
</gene>
<dbReference type="InterPro" id="IPR023271">
    <property type="entry name" value="Aquaporin-like"/>
</dbReference>
<dbReference type="OrthoDB" id="261587at2"/>
<evidence type="ECO:0000313" key="8">
    <source>
        <dbReference type="Proteomes" id="UP000474159"/>
    </source>
</evidence>
<dbReference type="Gene3D" id="1.20.1080.10">
    <property type="entry name" value="Glycerol uptake facilitator protein"/>
    <property type="match status" value="1"/>
</dbReference>
<feature type="transmembrane region" description="Helical" evidence="6">
    <location>
        <begin position="202"/>
        <end position="226"/>
    </location>
</feature>
<evidence type="ECO:0000256" key="3">
    <source>
        <dbReference type="ARBA" id="ARBA00022989"/>
    </source>
</evidence>
<evidence type="ECO:0000256" key="4">
    <source>
        <dbReference type="ARBA" id="ARBA00023136"/>
    </source>
</evidence>
<evidence type="ECO:0000313" key="7">
    <source>
        <dbReference type="EMBL" id="KAB1081307.1"/>
    </source>
</evidence>
<evidence type="ECO:0000256" key="6">
    <source>
        <dbReference type="SAM" id="Phobius"/>
    </source>
</evidence>
<accession>A0A6L3T3A6</accession>
<evidence type="ECO:0000256" key="2">
    <source>
        <dbReference type="ARBA" id="ARBA00022692"/>
    </source>
</evidence>
<dbReference type="RefSeq" id="WP_150997110.1">
    <property type="nucleotide sequence ID" value="NZ_VZZK01000002.1"/>
</dbReference>
<keyword evidence="2 6" id="KW-0812">Transmembrane</keyword>
<proteinExistence type="predicted"/>